<keyword evidence="8" id="KW-0479">Metal-binding</keyword>
<dbReference type="EMBL" id="CP001649">
    <property type="protein sequence ID" value="ACS78504.1"/>
    <property type="molecule type" value="Genomic_DNA"/>
</dbReference>
<dbReference type="AlphaFoldDB" id="C6BX24"/>
<dbReference type="GO" id="GO:0046872">
    <property type="term" value="F:metal ion binding"/>
    <property type="evidence" value="ECO:0007669"/>
    <property type="project" value="UniProtKB-KW"/>
</dbReference>
<keyword evidence="11" id="KW-0535">Nitrogen fixation</keyword>
<dbReference type="Gene3D" id="3.20.20.70">
    <property type="entry name" value="Aldolase class I"/>
    <property type="match status" value="1"/>
</dbReference>
<comment type="cofactor">
    <cofactor evidence="1">
        <name>[4Fe-4S] cluster</name>
        <dbReference type="ChEBI" id="CHEBI:49883"/>
    </cofactor>
</comment>
<evidence type="ECO:0000256" key="14">
    <source>
        <dbReference type="ARBA" id="ARBA00032102"/>
    </source>
</evidence>
<dbReference type="RefSeq" id="WP_012766030.1">
    <property type="nucleotide sequence ID" value="NC_012881.1"/>
</dbReference>
<evidence type="ECO:0000256" key="4">
    <source>
        <dbReference type="ARBA" id="ARBA00006804"/>
    </source>
</evidence>
<evidence type="ECO:0000256" key="7">
    <source>
        <dbReference type="ARBA" id="ARBA00022691"/>
    </source>
</evidence>
<dbReference type="GO" id="GO:0032324">
    <property type="term" value="P:molybdopterin cofactor biosynthetic process"/>
    <property type="evidence" value="ECO:0007669"/>
    <property type="project" value="UniProtKB-ARBA"/>
</dbReference>
<dbReference type="InterPro" id="IPR036105">
    <property type="entry name" value="DiNase_FeMo-co_biosyn_sf"/>
</dbReference>
<keyword evidence="10" id="KW-0411">Iron-sulfur</keyword>
<keyword evidence="17" id="KW-1185">Reference proteome</keyword>
<evidence type="ECO:0000313" key="17">
    <source>
        <dbReference type="Proteomes" id="UP000002601"/>
    </source>
</evidence>
<dbReference type="GO" id="GO:0016829">
    <property type="term" value="F:lyase activity"/>
    <property type="evidence" value="ECO:0007669"/>
    <property type="project" value="UniProtKB-KW"/>
</dbReference>
<keyword evidence="9" id="KW-0408">Iron</keyword>
<dbReference type="InterPro" id="IPR003731">
    <property type="entry name" value="Di-Nase_FeMo-co_biosynth"/>
</dbReference>
<evidence type="ECO:0000256" key="2">
    <source>
        <dbReference type="ARBA" id="ARBA00003522"/>
    </source>
</evidence>
<sequence length="423" mass="45520">MQKDTTKHPCFNKETAGSCGRVHLPVAPKCNIQCNYCNRKYDCVNESRPGVTSSVLKPFQAAEYMDAVLEKEPRITVAGIAGPGDPFANPEETLETMRLLNKKHPHLIFCLSSNGMGILPYLDELKELGVSHVTITISAIDPKIGAKIYSWVKDGKVVYHGEKGAKVLLERQLAAIKGLKERGITVKINSIVIPGINEHHIAEVSKVCADLGADIQNMIPLKPTADTPFADIIEPGHETIGPLRKEACKVIEQMTHCRRCRADAVGLLGDDKSVALCGTMKSCSELKPIDVKGPRPYVAVASREGMLVNQHLGEAKEFHIWAEDGSGGFKLVEKRPAPKAGCGPQRWTDLAATLSDCRAVLAAAIGETPQVMLAEDGVEPYVIGGFIEDALATVYSGGNMDIHKGRRGSIADACCTGTGTKCG</sequence>
<dbReference type="PROSITE" id="PS51918">
    <property type="entry name" value="RADICAL_SAM"/>
    <property type="match status" value="1"/>
</dbReference>
<evidence type="ECO:0000256" key="12">
    <source>
        <dbReference type="ARBA" id="ARBA00023239"/>
    </source>
</evidence>
<dbReference type="PANTHER" id="PTHR43787:SF13">
    <property type="entry name" value="FEMO COFACTOR BIOSYNTHESIS PROTEIN NIFB"/>
    <property type="match status" value="1"/>
</dbReference>
<evidence type="ECO:0000256" key="3">
    <source>
        <dbReference type="ARBA" id="ARBA00005155"/>
    </source>
</evidence>
<evidence type="ECO:0000256" key="5">
    <source>
        <dbReference type="ARBA" id="ARBA00021702"/>
    </source>
</evidence>
<dbReference type="InterPro" id="IPR007197">
    <property type="entry name" value="rSAM"/>
</dbReference>
<feature type="domain" description="Radical SAM core" evidence="15">
    <location>
        <begin position="16"/>
        <end position="258"/>
    </location>
</feature>
<keyword evidence="7" id="KW-0949">S-adenosyl-L-methionine</keyword>
<comment type="similarity">
    <text evidence="4">Belongs to the radical SAM superfamily. NifB family.</text>
</comment>
<dbReference type="SUPFAM" id="SSF53146">
    <property type="entry name" value="Nitrogenase accessory factor-like"/>
    <property type="match status" value="1"/>
</dbReference>
<comment type="function">
    <text evidence="2">Involved in the biosynthesis of the iron-molybdenum cofactor (FeMo-co or M-cluster) found in the dinitrogenase enzyme of the nitrogenase complex in nitrogen-fixing microorganisms. NifB catalyzes the crucial step of radical SAM-dependent carbide insertion that occurs concomitant with the insertion of a 9th sulfur and the rearrangement/coupling of two [4Fe-4S] clusters into a [8Fe-9S-C] cluster, the precursor to the M-cluster.</text>
</comment>
<dbReference type="STRING" id="526222.Desal_0437"/>
<dbReference type="InterPro" id="IPR000385">
    <property type="entry name" value="MoaA_NifB_PqqE_Fe-S-bd_CS"/>
</dbReference>
<proteinExistence type="inferred from homology"/>
<evidence type="ECO:0000256" key="13">
    <source>
        <dbReference type="ARBA" id="ARBA00030926"/>
    </source>
</evidence>
<dbReference type="SMART" id="SM00729">
    <property type="entry name" value="Elp3"/>
    <property type="match status" value="1"/>
</dbReference>
<keyword evidence="6" id="KW-0004">4Fe-4S</keyword>
<dbReference type="SFLD" id="SFLDS00029">
    <property type="entry name" value="Radical_SAM"/>
    <property type="match status" value="1"/>
</dbReference>
<dbReference type="InterPro" id="IPR006638">
    <property type="entry name" value="Elp3/MiaA/NifB-like_rSAM"/>
</dbReference>
<dbReference type="UniPathway" id="UPA00782"/>
<dbReference type="HOGENOM" id="CLU_027639_0_0_7"/>
<accession>C6BX24</accession>
<dbReference type="SUPFAM" id="SSF102114">
    <property type="entry name" value="Radical SAM enzymes"/>
    <property type="match status" value="1"/>
</dbReference>
<dbReference type="SFLD" id="SFLDG01067">
    <property type="entry name" value="SPASM/twitch_domain_containing"/>
    <property type="match status" value="1"/>
</dbReference>
<dbReference type="eggNOG" id="COG0535">
    <property type="taxonomic scope" value="Bacteria"/>
</dbReference>
<dbReference type="Proteomes" id="UP000002601">
    <property type="component" value="Chromosome"/>
</dbReference>
<organism evidence="16 17">
    <name type="scientific">Maridesulfovibrio salexigens (strain ATCC 14822 / DSM 2638 / NCIMB 8403 / VKM B-1763)</name>
    <name type="common">Desulfovibrio salexigens</name>
    <dbReference type="NCBI Taxonomy" id="526222"/>
    <lineage>
        <taxon>Bacteria</taxon>
        <taxon>Pseudomonadati</taxon>
        <taxon>Thermodesulfobacteriota</taxon>
        <taxon>Desulfovibrionia</taxon>
        <taxon>Desulfovibrionales</taxon>
        <taxon>Desulfovibrionaceae</taxon>
        <taxon>Maridesulfovibrio</taxon>
    </lineage>
</organism>
<dbReference type="CDD" id="cd01335">
    <property type="entry name" value="Radical_SAM"/>
    <property type="match status" value="1"/>
</dbReference>
<evidence type="ECO:0000256" key="11">
    <source>
        <dbReference type="ARBA" id="ARBA00023231"/>
    </source>
</evidence>
<evidence type="ECO:0000256" key="1">
    <source>
        <dbReference type="ARBA" id="ARBA00001966"/>
    </source>
</evidence>
<evidence type="ECO:0000256" key="8">
    <source>
        <dbReference type="ARBA" id="ARBA00022723"/>
    </source>
</evidence>
<reference evidence="16 17" key="1">
    <citation type="submission" date="2009-06" db="EMBL/GenBank/DDBJ databases">
        <title>Complete sequence of Desulfovibrio salexigens DSM 2638.</title>
        <authorList>
            <consortium name="US DOE Joint Genome Institute"/>
            <person name="Lucas S."/>
            <person name="Copeland A."/>
            <person name="Lapidus A."/>
            <person name="Glavina del Rio T."/>
            <person name="Tice H."/>
            <person name="Bruce D."/>
            <person name="Goodwin L."/>
            <person name="Pitluck S."/>
            <person name="Munk A.C."/>
            <person name="Brettin T."/>
            <person name="Detter J.C."/>
            <person name="Han C."/>
            <person name="Tapia R."/>
            <person name="Larimer F."/>
            <person name="Land M."/>
            <person name="Hauser L."/>
            <person name="Kyrpides N."/>
            <person name="Anderson I."/>
            <person name="Wall J.D."/>
            <person name="Arkin A.P."/>
            <person name="Dehal P."/>
            <person name="Chivian D."/>
            <person name="Giles B."/>
            <person name="Hazen T.C."/>
        </authorList>
    </citation>
    <scope>NUCLEOTIDE SEQUENCE [LARGE SCALE GENOMIC DNA]</scope>
    <source>
        <strain evidence="17">ATCC 14822 / DSM 2638 / NCIMB 8403 / VKM B-1763</strain>
    </source>
</reference>
<evidence type="ECO:0000256" key="10">
    <source>
        <dbReference type="ARBA" id="ARBA00023014"/>
    </source>
</evidence>
<dbReference type="InterPro" id="IPR013785">
    <property type="entry name" value="Aldolase_TIM"/>
</dbReference>
<name>C6BX24_MARSD</name>
<keyword evidence="12" id="KW-0456">Lyase</keyword>
<dbReference type="Pfam" id="PF02579">
    <property type="entry name" value="Nitro_FeMo-Co"/>
    <property type="match status" value="1"/>
</dbReference>
<evidence type="ECO:0000259" key="15">
    <source>
        <dbReference type="PROSITE" id="PS51918"/>
    </source>
</evidence>
<dbReference type="PANTHER" id="PTHR43787">
    <property type="entry name" value="FEMO COFACTOR BIOSYNTHESIS PROTEIN NIFB-RELATED"/>
    <property type="match status" value="1"/>
</dbReference>
<dbReference type="SFLD" id="SFLDF00281">
    <property type="entry name" value="FeMo_cofactor_biosynthesis_pro"/>
    <property type="match status" value="1"/>
</dbReference>
<dbReference type="PROSITE" id="PS01305">
    <property type="entry name" value="MOAA_NIFB_PQQE"/>
    <property type="match status" value="1"/>
</dbReference>
<dbReference type="InterPro" id="IPR058240">
    <property type="entry name" value="rSAM_sf"/>
</dbReference>
<dbReference type="Pfam" id="PF04055">
    <property type="entry name" value="Radical_SAM"/>
    <property type="match status" value="1"/>
</dbReference>
<dbReference type="SFLD" id="SFLDG01068">
    <property type="entry name" value="FeMo_cofactor_biosynthesis_pro"/>
    <property type="match status" value="1"/>
</dbReference>
<evidence type="ECO:0000256" key="6">
    <source>
        <dbReference type="ARBA" id="ARBA00022485"/>
    </source>
</evidence>
<dbReference type="Gene3D" id="3.30.420.130">
    <property type="entry name" value="Dinitrogenase iron-molybdenum cofactor biosynthesis domain"/>
    <property type="match status" value="1"/>
</dbReference>
<dbReference type="KEGG" id="dsa:Desal_0437"/>
<evidence type="ECO:0000313" key="16">
    <source>
        <dbReference type="EMBL" id="ACS78504.1"/>
    </source>
</evidence>
<evidence type="ECO:0000256" key="9">
    <source>
        <dbReference type="ARBA" id="ARBA00023004"/>
    </source>
</evidence>
<comment type="pathway">
    <text evidence="3">Cofactor biosynthesis; Fe-Mo cofactor biosynthesis.</text>
</comment>
<gene>
    <name evidence="16" type="ordered locus">Desal_0437</name>
</gene>
<protein>
    <recommendedName>
        <fullName evidence="5">FeMo cofactor biosynthesis protein NifB</fullName>
    </recommendedName>
    <alternativeName>
        <fullName evidence="14">Nitrogenase cofactor maturase NifB</fullName>
    </alternativeName>
    <alternativeName>
        <fullName evidence="13">Radical SAM assemblase NifB</fullName>
    </alternativeName>
</protein>
<dbReference type="GO" id="GO:0051539">
    <property type="term" value="F:4 iron, 4 sulfur cluster binding"/>
    <property type="evidence" value="ECO:0007669"/>
    <property type="project" value="UniProtKB-KW"/>
</dbReference>